<keyword evidence="1" id="KW-0472">Membrane</keyword>
<dbReference type="InterPro" id="IPR053150">
    <property type="entry name" value="Teicoplanin_resist-assoc"/>
</dbReference>
<name>A0ABQ4MZG3_9BACL</name>
<feature type="transmembrane region" description="Helical" evidence="1">
    <location>
        <begin position="83"/>
        <end position="101"/>
    </location>
</feature>
<organism evidence="3 4">
    <name type="scientific">Paenibacillus woosongensis</name>
    <dbReference type="NCBI Taxonomy" id="307580"/>
    <lineage>
        <taxon>Bacteria</taxon>
        <taxon>Bacillati</taxon>
        <taxon>Bacillota</taxon>
        <taxon>Bacilli</taxon>
        <taxon>Bacillales</taxon>
        <taxon>Paenibacillaceae</taxon>
        <taxon>Paenibacillus</taxon>
    </lineage>
</organism>
<proteinExistence type="predicted"/>
<accession>A0ABQ4MZG3</accession>
<gene>
    <name evidence="3" type="ORF">J15TS10_51590</name>
</gene>
<reference evidence="3 4" key="1">
    <citation type="submission" date="2021-03" db="EMBL/GenBank/DDBJ databases">
        <title>Antimicrobial resistance genes in bacteria isolated from Japanese honey, and their potential for conferring macrolide and lincosamide resistance in the American foulbrood pathogen Paenibacillus larvae.</title>
        <authorList>
            <person name="Okamoto M."/>
            <person name="Kumagai M."/>
            <person name="Kanamori H."/>
            <person name="Takamatsu D."/>
        </authorList>
    </citation>
    <scope>NUCLEOTIDE SEQUENCE [LARGE SCALE GENOMIC DNA]</scope>
    <source>
        <strain evidence="3 4">J15TS10</strain>
    </source>
</reference>
<dbReference type="PANTHER" id="PTHR36834">
    <property type="entry name" value="MEMBRANE PROTEIN-RELATED"/>
    <property type="match status" value="1"/>
</dbReference>
<dbReference type="Proteomes" id="UP000681290">
    <property type="component" value="Unassembled WGS sequence"/>
</dbReference>
<feature type="transmembrane region" description="Helical" evidence="1">
    <location>
        <begin position="12"/>
        <end position="31"/>
    </location>
</feature>
<dbReference type="PANTHER" id="PTHR36834:SF1">
    <property type="entry name" value="INTEGRAL MEMBRANE PROTEIN"/>
    <property type="match status" value="1"/>
</dbReference>
<dbReference type="RefSeq" id="WP_213595460.1">
    <property type="nucleotide sequence ID" value="NZ_BOSM01000017.1"/>
</dbReference>
<feature type="domain" description="VanZ-like" evidence="2">
    <location>
        <begin position="16"/>
        <end position="155"/>
    </location>
</feature>
<sequence length="179" mass="19740">MRAGNRLKHWSVRLLFAFYMYALLKIILFKFGRVDVAFLWEQLLRTVTYPEYIVARLQAGNLVPLKEIARALDALTVHSLTNLFGNIAIFVPFGMFLNVLAKAGKLTLAGTLWRSLAVSFGLESAQVLFSLGTFDVDDLILNSVGGMLGFVAYRLGSWLTTPASAVPGAPRAVVLAKKF</sequence>
<comment type="caution">
    <text evidence="3">The sequence shown here is derived from an EMBL/GenBank/DDBJ whole genome shotgun (WGS) entry which is preliminary data.</text>
</comment>
<evidence type="ECO:0000313" key="3">
    <source>
        <dbReference type="EMBL" id="GIP61345.1"/>
    </source>
</evidence>
<dbReference type="Pfam" id="PF04892">
    <property type="entry name" value="VanZ"/>
    <property type="match status" value="1"/>
</dbReference>
<evidence type="ECO:0000259" key="2">
    <source>
        <dbReference type="Pfam" id="PF04892"/>
    </source>
</evidence>
<keyword evidence="1" id="KW-0812">Transmembrane</keyword>
<keyword evidence="1" id="KW-1133">Transmembrane helix</keyword>
<protein>
    <recommendedName>
        <fullName evidence="2">VanZ-like domain-containing protein</fullName>
    </recommendedName>
</protein>
<evidence type="ECO:0000256" key="1">
    <source>
        <dbReference type="SAM" id="Phobius"/>
    </source>
</evidence>
<dbReference type="EMBL" id="BOSM01000017">
    <property type="protein sequence ID" value="GIP61345.1"/>
    <property type="molecule type" value="Genomic_DNA"/>
</dbReference>
<keyword evidence="4" id="KW-1185">Reference proteome</keyword>
<dbReference type="InterPro" id="IPR006976">
    <property type="entry name" value="VanZ-like"/>
</dbReference>
<evidence type="ECO:0000313" key="4">
    <source>
        <dbReference type="Proteomes" id="UP000681290"/>
    </source>
</evidence>